<keyword evidence="2 3" id="KW-0472">Membrane</keyword>
<feature type="transmembrane region" description="Helical" evidence="3">
    <location>
        <begin position="418"/>
        <end position="443"/>
    </location>
</feature>
<feature type="transmembrane region" description="Helical" evidence="3">
    <location>
        <begin position="388"/>
        <end position="406"/>
    </location>
</feature>
<organism evidence="4">
    <name type="scientific">Candidatus Paraimprobicoccus trichonymphae</name>
    <dbReference type="NCBI Taxonomy" id="3033793"/>
    <lineage>
        <taxon>Bacteria</taxon>
        <taxon>Bacillati</taxon>
        <taxon>Bacillota</taxon>
        <taxon>Clostridia</taxon>
        <taxon>Candidatus Paraimprobicoccus</taxon>
    </lineage>
</organism>
<reference evidence="4" key="1">
    <citation type="journal article" date="2023" name="ISME J.">
        <title>Emergence of putative energy parasites within Clostridia revealed by genome analysis of a novel endosymbiotic clade.</title>
        <authorList>
            <person name="Takahashi K."/>
            <person name="Kuwahara H."/>
            <person name="Horikawa Y."/>
            <person name="Izawa K."/>
            <person name="Kato D."/>
            <person name="Inagaki T."/>
            <person name="Yuki M."/>
            <person name="Ohkuma M."/>
            <person name="Hongoh Y."/>
        </authorList>
    </citation>
    <scope>NUCLEOTIDE SEQUENCE</scope>
    <source>
        <strain evidence="4">RsTa-C01</strain>
    </source>
</reference>
<dbReference type="PANTHER" id="PTHR22550">
    <property type="entry name" value="SPORE GERMINATION PROTEIN"/>
    <property type="match status" value="1"/>
</dbReference>
<dbReference type="PANTHER" id="PTHR22550:SF5">
    <property type="entry name" value="LEUCINE ZIPPER PROTEIN 4"/>
    <property type="match status" value="1"/>
</dbReference>
<feature type="transmembrane region" description="Helical" evidence="3">
    <location>
        <begin position="295"/>
        <end position="318"/>
    </location>
</feature>
<dbReference type="KEGG" id="ptrh:RsTaC01_0301"/>
<dbReference type="GO" id="GO:0009847">
    <property type="term" value="P:spore germination"/>
    <property type="evidence" value="ECO:0007669"/>
    <property type="project" value="InterPro"/>
</dbReference>
<dbReference type="InterPro" id="IPR004995">
    <property type="entry name" value="Spore_Ger"/>
</dbReference>
<protein>
    <submittedName>
        <fullName evidence="4">Spore germination protein</fullName>
    </submittedName>
</protein>
<keyword evidence="3" id="KW-1133">Transmembrane helix</keyword>
<dbReference type="InterPro" id="IPR050768">
    <property type="entry name" value="UPF0353/GerABKA_families"/>
</dbReference>
<dbReference type="Proteomes" id="UP001335720">
    <property type="component" value="Chromosome"/>
</dbReference>
<dbReference type="GO" id="GO:0016020">
    <property type="term" value="C:membrane"/>
    <property type="evidence" value="ECO:0007669"/>
    <property type="project" value="InterPro"/>
</dbReference>
<comment type="similarity">
    <text evidence="1">Belongs to the GerABKA family.</text>
</comment>
<name>A0AA48I5M8_9FIRM</name>
<dbReference type="EMBL" id="AP027925">
    <property type="protein sequence ID" value="BED92544.1"/>
    <property type="molecule type" value="Genomic_DNA"/>
</dbReference>
<dbReference type="AlphaFoldDB" id="A0AA48I5M8"/>
<evidence type="ECO:0000313" key="4">
    <source>
        <dbReference type="EMBL" id="BED92544.1"/>
    </source>
</evidence>
<sequence>MCEMVYLDNNSKIISSVLKENILRMKKDFGETADFVLREIKISEIDAAVVSLDGMTNRDLVIQSVLNRICNINIPGTASEKYEYIKSGIITATEHIESDDYDQILNMLMAGFTILALDKVKFMLILSSPGYSCRSIAEPSSEIMQRDSREGFIEVANINITLLRRRFKTPKLMFESISFGSVSKTLGYLCYLTDKVSQSVLNEVRRKLKKVNLETVLASGYLTPYLEEENDLSLFSSVGMSERPDTVAGKIAEGRIAILIDGTPNVLIIPYLFVEYFQSLDDYSMKPYFASFIRWVKYIAFFVSVLLPSLYVGLATFNPEVFPSQLLSKIALAVGTTPFSLVLETTIILFMYEIMREAGLRLPKPVGHAVSIVGGLVIGQTAVTSGLIGSPTLMVVALTAICSYVIPALYESMAFLRLILIIVAGFTGVWGTVLVFCAVLINICSKTNYGIPFTAPISPFSLLGMRDVLIRAGWKFLSKKENTVQKMPGSNI</sequence>
<dbReference type="PIRSF" id="PIRSF005690">
    <property type="entry name" value="GerBA"/>
    <property type="match status" value="1"/>
</dbReference>
<accession>A0AA48I5M8</accession>
<proteinExistence type="inferred from homology"/>
<evidence type="ECO:0000256" key="2">
    <source>
        <dbReference type="ARBA" id="ARBA00023136"/>
    </source>
</evidence>
<keyword evidence="3" id="KW-0812">Transmembrane</keyword>
<feature type="transmembrane region" description="Helical" evidence="3">
    <location>
        <begin position="330"/>
        <end position="354"/>
    </location>
</feature>
<gene>
    <name evidence="4" type="ORF">RsTaC01_0301</name>
</gene>
<evidence type="ECO:0000256" key="1">
    <source>
        <dbReference type="ARBA" id="ARBA00005278"/>
    </source>
</evidence>
<dbReference type="Pfam" id="PF03323">
    <property type="entry name" value="GerA"/>
    <property type="match status" value="1"/>
</dbReference>
<evidence type="ECO:0000256" key="3">
    <source>
        <dbReference type="SAM" id="Phobius"/>
    </source>
</evidence>